<dbReference type="Pfam" id="PF01551">
    <property type="entry name" value="Peptidase_M23"/>
    <property type="match status" value="1"/>
</dbReference>
<organism evidence="9 10">
    <name type="scientific">Novilysobacter avium</name>
    <dbReference type="NCBI Taxonomy" id="2781023"/>
    <lineage>
        <taxon>Bacteria</taxon>
        <taxon>Pseudomonadati</taxon>
        <taxon>Pseudomonadota</taxon>
        <taxon>Gammaproteobacteria</taxon>
        <taxon>Lysobacterales</taxon>
        <taxon>Lysobacteraceae</taxon>
        <taxon>Novilysobacter</taxon>
    </lineage>
</organism>
<dbReference type="InterPro" id="IPR011055">
    <property type="entry name" value="Dup_hybrid_motif"/>
</dbReference>
<evidence type="ECO:0000256" key="2">
    <source>
        <dbReference type="ARBA" id="ARBA00022670"/>
    </source>
</evidence>
<evidence type="ECO:0000313" key="10">
    <source>
        <dbReference type="Proteomes" id="UP000593932"/>
    </source>
</evidence>
<name>A0A7S6ZVH3_9GAMM</name>
<evidence type="ECO:0000256" key="5">
    <source>
        <dbReference type="ARBA" id="ARBA00022833"/>
    </source>
</evidence>
<feature type="domain" description="M23ase beta-sheet core" evidence="8">
    <location>
        <begin position="113"/>
        <end position="219"/>
    </location>
</feature>
<dbReference type="EMBL" id="CP063657">
    <property type="protein sequence ID" value="QOW23222.1"/>
    <property type="molecule type" value="Genomic_DNA"/>
</dbReference>
<dbReference type="SUPFAM" id="SSF51261">
    <property type="entry name" value="Duplicated hybrid motif"/>
    <property type="match status" value="1"/>
</dbReference>
<keyword evidence="4" id="KW-0378">Hydrolase</keyword>
<evidence type="ECO:0000256" key="1">
    <source>
        <dbReference type="ARBA" id="ARBA00001947"/>
    </source>
</evidence>
<dbReference type="PANTHER" id="PTHR21666:SF288">
    <property type="entry name" value="CELL DIVISION PROTEIN YTFB"/>
    <property type="match status" value="1"/>
</dbReference>
<evidence type="ECO:0000313" key="9">
    <source>
        <dbReference type="EMBL" id="QOW23222.1"/>
    </source>
</evidence>
<dbReference type="Gene3D" id="2.70.70.10">
    <property type="entry name" value="Glucose Permease (Domain IIA)"/>
    <property type="match status" value="1"/>
</dbReference>
<keyword evidence="2" id="KW-0645">Protease</keyword>
<feature type="region of interest" description="Disordered" evidence="7">
    <location>
        <begin position="1"/>
        <end position="73"/>
    </location>
</feature>
<evidence type="ECO:0000256" key="7">
    <source>
        <dbReference type="SAM" id="MobiDB-lite"/>
    </source>
</evidence>
<dbReference type="Proteomes" id="UP000593932">
    <property type="component" value="Chromosome"/>
</dbReference>
<dbReference type="InterPro" id="IPR016047">
    <property type="entry name" value="M23ase_b-sheet_dom"/>
</dbReference>
<evidence type="ECO:0000256" key="3">
    <source>
        <dbReference type="ARBA" id="ARBA00022723"/>
    </source>
</evidence>
<dbReference type="PANTHER" id="PTHR21666">
    <property type="entry name" value="PEPTIDASE-RELATED"/>
    <property type="match status" value="1"/>
</dbReference>
<evidence type="ECO:0000256" key="6">
    <source>
        <dbReference type="ARBA" id="ARBA00023049"/>
    </source>
</evidence>
<gene>
    <name evidence="9" type="ORF">INQ42_01515</name>
</gene>
<reference evidence="9 10" key="1">
    <citation type="submission" date="2020-10" db="EMBL/GenBank/DDBJ databases">
        <title>complete genome sequencing of Lysobacter sp. H23M41.</title>
        <authorList>
            <person name="Bae J.-W."/>
            <person name="Lee S.-Y."/>
        </authorList>
    </citation>
    <scope>NUCLEOTIDE SEQUENCE [LARGE SCALE GENOMIC DNA]</scope>
    <source>
        <strain evidence="9 10">H23M41</strain>
    </source>
</reference>
<keyword evidence="3" id="KW-0479">Metal-binding</keyword>
<protein>
    <submittedName>
        <fullName evidence="9">M23 family metallopeptidase</fullName>
    </submittedName>
</protein>
<proteinExistence type="predicted"/>
<dbReference type="CDD" id="cd12797">
    <property type="entry name" value="M23_peptidase"/>
    <property type="match status" value="1"/>
</dbReference>
<keyword evidence="10" id="KW-1185">Reference proteome</keyword>
<feature type="compositionally biased region" description="Pro residues" evidence="7">
    <location>
        <begin position="1"/>
        <end position="11"/>
    </location>
</feature>
<keyword evidence="6" id="KW-0482">Metalloprotease</keyword>
<comment type="cofactor">
    <cofactor evidence="1">
        <name>Zn(2+)</name>
        <dbReference type="ChEBI" id="CHEBI:29105"/>
    </cofactor>
</comment>
<evidence type="ECO:0000256" key="4">
    <source>
        <dbReference type="ARBA" id="ARBA00022801"/>
    </source>
</evidence>
<sequence>MSRRPPAPAAAPVPALSEIRREPIPVEPLDGPESADTPLKPELVRVDPKRVAPQGVSPDADIGHAGTEVQPTAPRSAADIAAASRLKLIVPVRGVTPDQLSNTYEDARGSGRVHEAIDIMAKRGTPVLAVADGEVEKLFTSDRGGLTLYQFEPSGRYAYYYAHLDRYADDLEEGQALKQGDVIGYVGSTGNASDDAPHLHFGIFELDEERLWWKGTAINPYPVLTGQRPQ</sequence>
<dbReference type="InterPro" id="IPR050570">
    <property type="entry name" value="Cell_wall_metabolism_enzyme"/>
</dbReference>
<accession>A0A7S6ZVH3</accession>
<evidence type="ECO:0000259" key="8">
    <source>
        <dbReference type="Pfam" id="PF01551"/>
    </source>
</evidence>
<keyword evidence="5" id="KW-0862">Zinc</keyword>